<dbReference type="InterPro" id="IPR015141">
    <property type="entry name" value="PLipase_A2_prok/fun"/>
</dbReference>
<evidence type="ECO:0000313" key="2">
    <source>
        <dbReference type="EMBL" id="CAH3153867.1"/>
    </source>
</evidence>
<dbReference type="PANTHER" id="PTHR37687:SF1">
    <property type="entry name" value="AGAP006772-PA"/>
    <property type="match status" value="1"/>
</dbReference>
<accession>A0ABN8PZ32</accession>
<evidence type="ECO:0000313" key="3">
    <source>
        <dbReference type="Proteomes" id="UP001159405"/>
    </source>
</evidence>
<feature type="signal peptide" evidence="1">
    <location>
        <begin position="1"/>
        <end position="23"/>
    </location>
</feature>
<dbReference type="Pfam" id="PF09056">
    <property type="entry name" value="Phospholip_A2_3"/>
    <property type="match status" value="1"/>
</dbReference>
<dbReference type="SUPFAM" id="SSF48619">
    <property type="entry name" value="Phospholipase A2, PLA2"/>
    <property type="match status" value="1"/>
</dbReference>
<dbReference type="InterPro" id="IPR036444">
    <property type="entry name" value="PLipase_A2_dom_sf"/>
</dbReference>
<name>A0ABN8PZ32_9CNID</name>
<dbReference type="Gene3D" id="1.20.90.10">
    <property type="entry name" value="Phospholipase A2 domain"/>
    <property type="match status" value="1"/>
</dbReference>
<reference evidence="2 3" key="1">
    <citation type="submission" date="2022-05" db="EMBL/GenBank/DDBJ databases">
        <authorList>
            <consortium name="Genoscope - CEA"/>
            <person name="William W."/>
        </authorList>
    </citation>
    <scope>NUCLEOTIDE SEQUENCE [LARGE SCALE GENOMIC DNA]</scope>
</reference>
<dbReference type="Proteomes" id="UP001159405">
    <property type="component" value="Unassembled WGS sequence"/>
</dbReference>
<protein>
    <recommendedName>
        <fullName evidence="4">Conodipine-M alpha chain</fullName>
    </recommendedName>
</protein>
<dbReference type="PANTHER" id="PTHR37687">
    <property type="entry name" value="AGAP006772-PA"/>
    <property type="match status" value="1"/>
</dbReference>
<dbReference type="EMBL" id="CALNXK010000097">
    <property type="protein sequence ID" value="CAH3153867.1"/>
    <property type="molecule type" value="Genomic_DNA"/>
</dbReference>
<gene>
    <name evidence="2" type="ORF">PLOB_00049769</name>
</gene>
<keyword evidence="1" id="KW-0732">Signal</keyword>
<proteinExistence type="predicted"/>
<evidence type="ECO:0008006" key="4">
    <source>
        <dbReference type="Google" id="ProtNLM"/>
    </source>
</evidence>
<keyword evidence="3" id="KW-1185">Reference proteome</keyword>
<comment type="caution">
    <text evidence="2">The sequence shown here is derived from an EMBL/GenBank/DDBJ whole genome shotgun (WGS) entry which is preliminary data.</text>
</comment>
<feature type="chain" id="PRO_5046098204" description="Conodipine-M alpha chain" evidence="1">
    <location>
        <begin position="24"/>
        <end position="149"/>
    </location>
</feature>
<dbReference type="InterPro" id="IPR038875">
    <property type="entry name" value="PLA2_conodipine-like"/>
</dbReference>
<evidence type="ECO:0000256" key="1">
    <source>
        <dbReference type="SAM" id="SignalP"/>
    </source>
</evidence>
<organism evidence="2 3">
    <name type="scientific">Porites lobata</name>
    <dbReference type="NCBI Taxonomy" id="104759"/>
    <lineage>
        <taxon>Eukaryota</taxon>
        <taxon>Metazoa</taxon>
        <taxon>Cnidaria</taxon>
        <taxon>Anthozoa</taxon>
        <taxon>Hexacorallia</taxon>
        <taxon>Scleractinia</taxon>
        <taxon>Fungiina</taxon>
        <taxon>Poritidae</taxon>
        <taxon>Porites</taxon>
    </lineage>
</organism>
<sequence length="149" mass="17775">MWKNTVLMFASMLLFSITLQVMSKERCPIKTNGCSVPGRLPFFYKKTFTPACDKHDVCYSCGQRFGWTQNQCDRRFERDMYRLCKKEHGSKKRWLFSFPSKYQRCKGFARLYYRAVRTFGKYYWSDPSERWCSEGCTRALGNPFKPLNI</sequence>